<protein>
    <submittedName>
        <fullName evidence="2">GNAT family N-acetyltransferase</fullName>
    </submittedName>
</protein>
<evidence type="ECO:0000259" key="1">
    <source>
        <dbReference type="PROSITE" id="PS51186"/>
    </source>
</evidence>
<dbReference type="Proteomes" id="UP000481109">
    <property type="component" value="Unassembled WGS sequence"/>
</dbReference>
<dbReference type="CDD" id="cd04301">
    <property type="entry name" value="NAT_SF"/>
    <property type="match status" value="1"/>
</dbReference>
<reference evidence="2 3" key="1">
    <citation type="submission" date="2020-02" db="EMBL/GenBank/DDBJ databases">
        <title>Whole-genome analyses of novel actinobacteria.</title>
        <authorList>
            <person name="Sahin N."/>
            <person name="Tokatli A."/>
        </authorList>
    </citation>
    <scope>NUCLEOTIDE SEQUENCE [LARGE SCALE GENOMIC DNA]</scope>
    <source>
        <strain evidence="2 3">YC504</strain>
    </source>
</reference>
<sequence length="314" mass="34013">MLFRSATDADTDRVAAVVVDEPVGWIPADRYLDELRQRMYRPEWTWLAEDEGRVVGRALWWGQSTAEHPVDLDCLWVDASVPDRAKVAAGLLAAGLESFTARGAADLPILTVKLTDGWRDDPAVSAAAEWRHDGALAAGLSHVVERLQLEWTPDAALPAAGTRLTFAAATDEEFLPVFRGIAEGSLDASTRKDIAEVGADAAARKAMDFYLDCLGERDWWRLAYDADGAVVGLAIPSATPYARNVGYIGVLPEFRGRGYVDEVLAEITRFQAAAGAERITATTDQGNVPMAAAFARAGFRVTEIRMVYSVPSAS</sequence>
<keyword evidence="2" id="KW-0808">Transferase</keyword>
<dbReference type="InterPro" id="IPR016181">
    <property type="entry name" value="Acyl_CoA_acyltransferase"/>
</dbReference>
<organism evidence="2 3">
    <name type="scientific">Streptomyces mesophilus</name>
    <dbReference type="NCBI Taxonomy" id="1775132"/>
    <lineage>
        <taxon>Bacteria</taxon>
        <taxon>Bacillati</taxon>
        <taxon>Actinomycetota</taxon>
        <taxon>Actinomycetes</taxon>
        <taxon>Kitasatosporales</taxon>
        <taxon>Streptomycetaceae</taxon>
        <taxon>Streptomyces</taxon>
    </lineage>
</organism>
<dbReference type="Gene3D" id="3.40.630.30">
    <property type="match status" value="1"/>
</dbReference>
<dbReference type="GO" id="GO:0016747">
    <property type="term" value="F:acyltransferase activity, transferring groups other than amino-acyl groups"/>
    <property type="evidence" value="ECO:0007669"/>
    <property type="project" value="InterPro"/>
</dbReference>
<dbReference type="EMBL" id="JAAKZW010000004">
    <property type="protein sequence ID" value="NGO74637.1"/>
    <property type="molecule type" value="Genomic_DNA"/>
</dbReference>
<accession>A0A6G4XCS1</accession>
<dbReference type="InterPro" id="IPR000182">
    <property type="entry name" value="GNAT_dom"/>
</dbReference>
<dbReference type="PROSITE" id="PS51186">
    <property type="entry name" value="GNAT"/>
    <property type="match status" value="1"/>
</dbReference>
<proteinExistence type="predicted"/>
<evidence type="ECO:0000313" key="2">
    <source>
        <dbReference type="EMBL" id="NGO74637.1"/>
    </source>
</evidence>
<evidence type="ECO:0000313" key="3">
    <source>
        <dbReference type="Proteomes" id="UP000481109"/>
    </source>
</evidence>
<name>A0A6G4XCS1_9ACTN</name>
<comment type="caution">
    <text evidence="2">The sequence shown here is derived from an EMBL/GenBank/DDBJ whole genome shotgun (WGS) entry which is preliminary data.</text>
</comment>
<keyword evidence="3" id="KW-1185">Reference proteome</keyword>
<dbReference type="RefSeq" id="WP_165330146.1">
    <property type="nucleotide sequence ID" value="NZ_JAAKZW010000004.1"/>
</dbReference>
<dbReference type="AlphaFoldDB" id="A0A6G4XCS1"/>
<gene>
    <name evidence="2" type="ORF">G6045_02890</name>
</gene>
<dbReference type="SUPFAM" id="SSF55729">
    <property type="entry name" value="Acyl-CoA N-acyltransferases (Nat)"/>
    <property type="match status" value="2"/>
</dbReference>
<feature type="domain" description="N-acetyltransferase" evidence="1">
    <location>
        <begin position="176"/>
        <end position="314"/>
    </location>
</feature>
<dbReference type="Pfam" id="PF13302">
    <property type="entry name" value="Acetyltransf_3"/>
    <property type="match status" value="1"/>
</dbReference>